<keyword evidence="5 8" id="KW-0804">Transcription</keyword>
<dbReference type="InterPro" id="IPR018151">
    <property type="entry name" value="TF_GreA/GreB_CS"/>
</dbReference>
<dbReference type="GO" id="GO:0003746">
    <property type="term" value="F:translation elongation factor activity"/>
    <property type="evidence" value="ECO:0007669"/>
    <property type="project" value="UniProtKB-KW"/>
</dbReference>
<dbReference type="AlphaFoldDB" id="A0A8F1SAT5"/>
<dbReference type="Pfam" id="PF03449">
    <property type="entry name" value="GreA_GreB_N"/>
    <property type="match status" value="1"/>
</dbReference>
<organism evidence="12 13">
    <name type="scientific">Candidatus Minimicrobia vallesae</name>
    <dbReference type="NCBI Taxonomy" id="2841264"/>
    <lineage>
        <taxon>Bacteria</taxon>
        <taxon>Candidatus Saccharimonadota</taxon>
        <taxon>Candidatus Saccharimonadota incertae sedis</taxon>
        <taxon>Candidatus Minimicrobia</taxon>
    </lineage>
</organism>
<dbReference type="SUPFAM" id="SSF54534">
    <property type="entry name" value="FKBP-like"/>
    <property type="match status" value="1"/>
</dbReference>
<dbReference type="Gene3D" id="1.10.287.180">
    <property type="entry name" value="Transcription elongation factor, GreA/GreB, N-terminal domain"/>
    <property type="match status" value="1"/>
</dbReference>
<dbReference type="GO" id="GO:0006354">
    <property type="term" value="P:DNA-templated transcription elongation"/>
    <property type="evidence" value="ECO:0007669"/>
    <property type="project" value="TreeGrafter"/>
</dbReference>
<dbReference type="PROSITE" id="PS00830">
    <property type="entry name" value="GREAB_2"/>
    <property type="match status" value="1"/>
</dbReference>
<feature type="domain" description="Transcription elongation factor GreA/GreB N-terminal" evidence="11">
    <location>
        <begin position="8"/>
        <end position="76"/>
    </location>
</feature>
<reference evidence="12" key="1">
    <citation type="submission" date="2021-06" db="EMBL/GenBank/DDBJ databases">
        <title>An adapted protocol for Saccharibacteria cultivation: two new species join this phylum of Candidate Phyla Radiations.</title>
        <authorList>
            <person name="Ibrahim A."/>
            <person name="Maatouk M."/>
            <person name="Raoult D."/>
            <person name="Bittar F."/>
        </authorList>
    </citation>
    <scope>NUCLEOTIDE SEQUENCE</scope>
    <source>
        <strain evidence="12">IHU2</strain>
    </source>
</reference>
<dbReference type="PANTHER" id="PTHR30437:SF4">
    <property type="entry name" value="TRANSCRIPTION ELONGATION FACTOR GREA"/>
    <property type="match status" value="1"/>
</dbReference>
<dbReference type="PROSITE" id="PS00829">
    <property type="entry name" value="GREAB_1"/>
    <property type="match status" value="1"/>
</dbReference>
<dbReference type="NCBIfam" id="NF001263">
    <property type="entry name" value="PRK00226.1-4"/>
    <property type="match status" value="1"/>
</dbReference>
<comment type="function">
    <text evidence="6 8 9">Necessary for efficient RNA polymerase transcription elongation past template-encoded arresting sites. The arresting sites in DNA have the property of trapping a certain fraction of elongating RNA polymerases that pass through, resulting in locked ternary complexes. Cleavage of the nascent transcript by cleavage factors such as GreA or GreB allows the resumption of elongation from the new 3'terminus. GreA releases sequences of 2 to 3 nucleotides.</text>
</comment>
<dbReference type="InterPro" id="IPR028624">
    <property type="entry name" value="Tscrpt_elong_fac_GreA/B"/>
</dbReference>
<keyword evidence="8" id="KW-0175">Coiled coil</keyword>
<evidence type="ECO:0000313" key="12">
    <source>
        <dbReference type="EMBL" id="QWQ31834.1"/>
    </source>
</evidence>
<sequence length="153" mass="16628">MFMKKTYQITEAGKADLEKELAELKGRRGEIAEKIAAARDFGDLSENAEYDAAREEQGLVETRILEIEDILQNAEIIKSNGSSSVGLGSTVELQCPERTVSYTVVGPVEADPLAGRISDQSPIGKELIGKKIGDEVTIKTPKAEITYIIKSIS</sequence>
<protein>
    <recommendedName>
        <fullName evidence="2 8">Transcription elongation factor GreA</fullName>
    </recommendedName>
    <alternativeName>
        <fullName evidence="7 8">Transcript cleavage factor GreA</fullName>
    </alternativeName>
</protein>
<feature type="coiled-coil region" evidence="8">
    <location>
        <begin position="7"/>
        <end position="34"/>
    </location>
</feature>
<dbReference type="InterPro" id="IPR023459">
    <property type="entry name" value="Tscrpt_elong_fac_GreA/B_fam"/>
</dbReference>
<evidence type="ECO:0000256" key="4">
    <source>
        <dbReference type="ARBA" id="ARBA00023125"/>
    </source>
</evidence>
<dbReference type="PANTHER" id="PTHR30437">
    <property type="entry name" value="TRANSCRIPTION ELONGATION FACTOR GREA"/>
    <property type="match status" value="1"/>
</dbReference>
<evidence type="ECO:0000256" key="1">
    <source>
        <dbReference type="ARBA" id="ARBA00008213"/>
    </source>
</evidence>
<dbReference type="GO" id="GO:0003677">
    <property type="term" value="F:DNA binding"/>
    <property type="evidence" value="ECO:0007669"/>
    <property type="project" value="UniProtKB-UniRule"/>
</dbReference>
<name>A0A8F1SAT5_9BACT</name>
<gene>
    <name evidence="8 12" type="primary">greA</name>
    <name evidence="12" type="ORF">KOY49_01215</name>
</gene>
<dbReference type="FunFam" id="1.10.287.180:FF:000001">
    <property type="entry name" value="Transcription elongation factor GreA"/>
    <property type="match status" value="1"/>
</dbReference>
<dbReference type="PIRSF" id="PIRSF006092">
    <property type="entry name" value="GreA_GreB"/>
    <property type="match status" value="1"/>
</dbReference>
<dbReference type="Proteomes" id="UP000677117">
    <property type="component" value="Chromosome"/>
</dbReference>
<evidence type="ECO:0000259" key="10">
    <source>
        <dbReference type="Pfam" id="PF01272"/>
    </source>
</evidence>
<comment type="similarity">
    <text evidence="1 8 9">Belongs to the GreA/GreB family.</text>
</comment>
<keyword evidence="12" id="KW-0648">Protein biosynthesis</keyword>
<evidence type="ECO:0000256" key="2">
    <source>
        <dbReference type="ARBA" id="ARBA00013729"/>
    </source>
</evidence>
<keyword evidence="13" id="KW-1185">Reference proteome</keyword>
<dbReference type="Gene3D" id="3.10.50.30">
    <property type="entry name" value="Transcription elongation factor, GreA/GreB, C-terminal domain"/>
    <property type="match status" value="1"/>
</dbReference>
<dbReference type="SUPFAM" id="SSF46557">
    <property type="entry name" value="GreA transcript cleavage protein, N-terminal domain"/>
    <property type="match status" value="1"/>
</dbReference>
<keyword evidence="3 8" id="KW-0805">Transcription regulation</keyword>
<dbReference type="EMBL" id="CP076459">
    <property type="protein sequence ID" value="QWQ31834.1"/>
    <property type="molecule type" value="Genomic_DNA"/>
</dbReference>
<dbReference type="GO" id="GO:0070063">
    <property type="term" value="F:RNA polymerase binding"/>
    <property type="evidence" value="ECO:0007669"/>
    <property type="project" value="InterPro"/>
</dbReference>
<evidence type="ECO:0000256" key="7">
    <source>
        <dbReference type="ARBA" id="ARBA00030776"/>
    </source>
</evidence>
<evidence type="ECO:0000256" key="5">
    <source>
        <dbReference type="ARBA" id="ARBA00023163"/>
    </source>
</evidence>
<accession>A0A8F1SAT5</accession>
<dbReference type="InterPro" id="IPR036805">
    <property type="entry name" value="Tscrpt_elong_fac_GreA/B_N_sf"/>
</dbReference>
<dbReference type="Pfam" id="PF01272">
    <property type="entry name" value="GreA_GreB"/>
    <property type="match status" value="1"/>
</dbReference>
<evidence type="ECO:0000259" key="11">
    <source>
        <dbReference type="Pfam" id="PF03449"/>
    </source>
</evidence>
<keyword evidence="12" id="KW-0251">Elongation factor</keyword>
<evidence type="ECO:0000256" key="8">
    <source>
        <dbReference type="HAMAP-Rule" id="MF_00105"/>
    </source>
</evidence>
<proteinExistence type="inferred from homology"/>
<dbReference type="InterPro" id="IPR036953">
    <property type="entry name" value="GreA/GreB_C_sf"/>
</dbReference>
<keyword evidence="4 8" id="KW-0238">DNA-binding</keyword>
<dbReference type="HAMAP" id="MF_00105">
    <property type="entry name" value="GreA_GreB"/>
    <property type="match status" value="1"/>
</dbReference>
<evidence type="ECO:0000313" key="13">
    <source>
        <dbReference type="Proteomes" id="UP000677117"/>
    </source>
</evidence>
<dbReference type="InterPro" id="IPR001437">
    <property type="entry name" value="Tscrpt_elong_fac_GreA/B_C"/>
</dbReference>
<dbReference type="GO" id="GO:0032784">
    <property type="term" value="P:regulation of DNA-templated transcription elongation"/>
    <property type="evidence" value="ECO:0007669"/>
    <property type="project" value="UniProtKB-UniRule"/>
</dbReference>
<dbReference type="NCBIfam" id="TIGR01462">
    <property type="entry name" value="greA"/>
    <property type="match status" value="1"/>
</dbReference>
<dbReference type="InterPro" id="IPR022691">
    <property type="entry name" value="Tscrpt_elong_fac_GreA/B_N"/>
</dbReference>
<evidence type="ECO:0000256" key="9">
    <source>
        <dbReference type="RuleBase" id="RU000556"/>
    </source>
</evidence>
<evidence type="ECO:0000256" key="6">
    <source>
        <dbReference type="ARBA" id="ARBA00024916"/>
    </source>
</evidence>
<feature type="domain" description="Transcription elongation factor GreA/GreB C-terminal" evidence="10">
    <location>
        <begin position="83"/>
        <end position="153"/>
    </location>
</feature>
<evidence type="ECO:0000256" key="3">
    <source>
        <dbReference type="ARBA" id="ARBA00023015"/>
    </source>
</evidence>
<dbReference type="KEGG" id="mvl:KOY49_01215"/>
<dbReference type="InterPro" id="IPR006359">
    <property type="entry name" value="Tscrpt_elong_fac_GreA"/>
</dbReference>